<feature type="domain" description="DUF4422" evidence="1">
    <location>
        <begin position="2"/>
        <end position="249"/>
    </location>
</feature>
<dbReference type="InterPro" id="IPR025536">
    <property type="entry name" value="DUF4422"/>
</dbReference>
<gene>
    <name evidence="2" type="ORF">J4050_05525</name>
</gene>
<proteinExistence type="predicted"/>
<evidence type="ECO:0000313" key="2">
    <source>
        <dbReference type="EMBL" id="MBO3116197.1"/>
    </source>
</evidence>
<dbReference type="Proteomes" id="UP000676776">
    <property type="component" value="Unassembled WGS sequence"/>
</dbReference>
<protein>
    <submittedName>
        <fullName evidence="2">DUF4422 domain-containing protein</fullName>
    </submittedName>
</protein>
<sequence>MKLLVATHKDKSIIENNIIRPIQVGAGNTEQRIDKSYFLDNSGSDHITEKNPNYSEMSALYWMWKNFADEDVVGLMHYRRYFNLFQDNWLCRIKKVQKKVKSNHRLLKKIEKEEAKSIAIINNWLQDHDVILPPLRTYTVNKKPATIAEDYRHHHSTSDWDTCMDIIKELYPEYEQSIDLHLYNSYNKFYMCNMFIAPSKWMMDYAEWMFSVLFALEAKIKVPNEDPYQKRVFAFMAERLTSLYVHHNKFKVKHIPLILVEDYFKDNPEVTHP</sequence>
<dbReference type="EMBL" id="JAGEVF010000003">
    <property type="protein sequence ID" value="MBO3116197.1"/>
    <property type="molecule type" value="Genomic_DNA"/>
</dbReference>
<evidence type="ECO:0000259" key="1">
    <source>
        <dbReference type="Pfam" id="PF14393"/>
    </source>
</evidence>
<keyword evidence="3" id="KW-1185">Reference proteome</keyword>
<comment type="caution">
    <text evidence="2">The sequence shown here is derived from an EMBL/GenBank/DDBJ whole genome shotgun (WGS) entry which is preliminary data.</text>
</comment>
<reference evidence="2 3" key="1">
    <citation type="submission" date="2021-03" db="EMBL/GenBank/DDBJ databases">
        <title>Winogradskyella sp. nov., isolated from costal sediment.</title>
        <authorList>
            <person name="Gao C."/>
        </authorList>
    </citation>
    <scope>NUCLEOTIDE SEQUENCE [LARGE SCALE GENOMIC DNA]</scope>
    <source>
        <strain evidence="2 3">DF17</strain>
    </source>
</reference>
<dbReference type="RefSeq" id="WP_208153096.1">
    <property type="nucleotide sequence ID" value="NZ_JAGEVF010000003.1"/>
</dbReference>
<dbReference type="Pfam" id="PF14393">
    <property type="entry name" value="DUF4422"/>
    <property type="match status" value="1"/>
</dbReference>
<name>A0ABS3T0D3_9FLAO</name>
<accession>A0ABS3T0D3</accession>
<organism evidence="2 3">
    <name type="scientific">Winogradskyella pelagia</name>
    <dbReference type="NCBI Taxonomy" id="2819984"/>
    <lineage>
        <taxon>Bacteria</taxon>
        <taxon>Pseudomonadati</taxon>
        <taxon>Bacteroidota</taxon>
        <taxon>Flavobacteriia</taxon>
        <taxon>Flavobacteriales</taxon>
        <taxon>Flavobacteriaceae</taxon>
        <taxon>Winogradskyella</taxon>
    </lineage>
</organism>
<evidence type="ECO:0000313" key="3">
    <source>
        <dbReference type="Proteomes" id="UP000676776"/>
    </source>
</evidence>